<evidence type="ECO:0000256" key="4">
    <source>
        <dbReference type="ARBA" id="ARBA00022729"/>
    </source>
</evidence>
<dbReference type="InterPro" id="IPR036962">
    <property type="entry name" value="Glyco_hydro_3_N_sf"/>
</dbReference>
<keyword evidence="10" id="KW-1185">Reference proteome</keyword>
<dbReference type="PANTHER" id="PTHR30620">
    <property type="entry name" value="PERIPLASMIC BETA-GLUCOSIDASE-RELATED"/>
    <property type="match status" value="1"/>
</dbReference>
<evidence type="ECO:0000256" key="1">
    <source>
        <dbReference type="ARBA" id="ARBA00000448"/>
    </source>
</evidence>
<dbReference type="EMBL" id="LT985188">
    <property type="protein sequence ID" value="SPD86697.1"/>
    <property type="molecule type" value="Genomic_DNA"/>
</dbReference>
<reference evidence="9 10" key="1">
    <citation type="submission" date="2018-02" db="EMBL/GenBank/DDBJ databases">
        <authorList>
            <person name="Cohen D.B."/>
            <person name="Kent A.D."/>
        </authorList>
    </citation>
    <scope>NUCLEOTIDE SEQUENCE [LARGE SCALE GENOMIC DNA]</scope>
    <source>
        <strain evidence="9">1</strain>
    </source>
</reference>
<dbReference type="InterPro" id="IPR051915">
    <property type="entry name" value="Cellulose_Degrad_GH3"/>
</dbReference>
<dbReference type="PRINTS" id="PR00133">
    <property type="entry name" value="GLHYDRLASE3"/>
</dbReference>
<proteinExistence type="inferred from homology"/>
<dbReference type="GO" id="GO:0008422">
    <property type="term" value="F:beta-glucosidase activity"/>
    <property type="evidence" value="ECO:0007669"/>
    <property type="project" value="UniProtKB-EC"/>
</dbReference>
<feature type="domain" description="Glycoside hydrolase family 3 N-terminal" evidence="7">
    <location>
        <begin position="83"/>
        <end position="379"/>
    </location>
</feature>
<dbReference type="InterPro" id="IPR002772">
    <property type="entry name" value="Glyco_hydro_3_C"/>
</dbReference>
<dbReference type="InterPro" id="IPR036881">
    <property type="entry name" value="Glyco_hydro_3_C_sf"/>
</dbReference>
<sequence>MTERVDSSYTDAALPIDERVEILLCQLTLEEKAGLFFQTMITMNPEDSLSDGDETFGLPGNVEYVTHRLMNHFNILGSGPTPEAIAGWHNKLQELAASTRLGIPVTISTDPRHSYSDNPLAALTTGAFSVWPDTLGLAATRDEALVERFGDIARQEYTAVGIRVALHPQIDLATEPRWSRQLQTFGEDVELTCALGAAYIRGFQGTTLGHDSVATMTKHFPGGGPQLDGEDPHFAHGREQVYPGGRFELHLKPFEAAFGAGTSQIMPYYGMPVGTDLEEVGFGFNKGVITTMLRERFGFDGIVCTDWGLINNSEIMGAPFPARAWGVEHLTPRERMIKALDAGVDQFGGEACPELLIDIVRSGELPESRLDVSARRLLREKFVLGLFDEQRYVDVERAKQIVGNADFVAAGEAAQRASITLLTNTDALLPLSRGSKVYVEGIDSEVAGRYGTVVATPAEADVAIVRIAAPYEQRPTMFENFFHSGSLDFSAGQVAHLLEVATVVPTVLDVFMDRPAILTPLVDRVGAITANWGAGPSALLDVLFGESSPQGALPFDLPSSMAAVEANLPDVPFDTVDPLFRFGHGLRYS</sequence>
<dbReference type="Pfam" id="PF01915">
    <property type="entry name" value="Glyco_hydro_3_C"/>
    <property type="match status" value="1"/>
</dbReference>
<keyword evidence="5" id="KW-0378">Hydrolase</keyword>
<protein>
    <recommendedName>
        <fullName evidence="3">beta-glucosidase</fullName>
        <ecNumber evidence="3">3.2.1.21</ecNumber>
    </recommendedName>
</protein>
<comment type="catalytic activity">
    <reaction evidence="1">
        <text>Hydrolysis of terminal, non-reducing beta-D-glucosyl residues with release of beta-D-glucose.</text>
        <dbReference type="EC" id="3.2.1.21"/>
    </reaction>
</comment>
<accession>A0A2N9JF15</accession>
<dbReference type="GO" id="GO:0009251">
    <property type="term" value="P:glucan catabolic process"/>
    <property type="evidence" value="ECO:0007669"/>
    <property type="project" value="TreeGrafter"/>
</dbReference>
<organism evidence="9 10">
    <name type="scientific">Micropruina glycogenica</name>
    <dbReference type="NCBI Taxonomy" id="75385"/>
    <lineage>
        <taxon>Bacteria</taxon>
        <taxon>Bacillati</taxon>
        <taxon>Actinomycetota</taxon>
        <taxon>Actinomycetes</taxon>
        <taxon>Propionibacteriales</taxon>
        <taxon>Nocardioidaceae</taxon>
        <taxon>Micropruina</taxon>
    </lineage>
</organism>
<evidence type="ECO:0000256" key="5">
    <source>
        <dbReference type="ARBA" id="ARBA00022801"/>
    </source>
</evidence>
<dbReference type="KEGG" id="mgg:MPLG2_1661"/>
<evidence type="ECO:0000313" key="10">
    <source>
        <dbReference type="Proteomes" id="UP000238164"/>
    </source>
</evidence>
<evidence type="ECO:0000256" key="3">
    <source>
        <dbReference type="ARBA" id="ARBA00012744"/>
    </source>
</evidence>
<evidence type="ECO:0000259" key="8">
    <source>
        <dbReference type="Pfam" id="PF01915"/>
    </source>
</evidence>
<dbReference type="PANTHER" id="PTHR30620:SF16">
    <property type="entry name" value="LYSOSOMAL BETA GLUCOSIDASE"/>
    <property type="match status" value="1"/>
</dbReference>
<feature type="domain" description="Glycoside hydrolase family 3 C-terminal" evidence="8">
    <location>
        <begin position="453"/>
        <end position="588"/>
    </location>
</feature>
<gene>
    <name evidence="9" type="primary">bgxA</name>
    <name evidence="9" type="ORF">MPLG2_1661</name>
</gene>
<dbReference type="Pfam" id="PF00933">
    <property type="entry name" value="Glyco_hydro_3"/>
    <property type="match status" value="1"/>
</dbReference>
<evidence type="ECO:0000256" key="6">
    <source>
        <dbReference type="ARBA" id="ARBA00023295"/>
    </source>
</evidence>
<comment type="similarity">
    <text evidence="2">Belongs to the glycosyl hydrolase 3 family.</text>
</comment>
<dbReference type="Gene3D" id="3.20.20.300">
    <property type="entry name" value="Glycoside hydrolase, family 3, N-terminal domain"/>
    <property type="match status" value="1"/>
</dbReference>
<dbReference type="InterPro" id="IPR017853">
    <property type="entry name" value="GH"/>
</dbReference>
<dbReference type="RefSeq" id="WP_105185598.1">
    <property type="nucleotide sequence ID" value="NZ_BAAAGO010000007.1"/>
</dbReference>
<evidence type="ECO:0000313" key="9">
    <source>
        <dbReference type="EMBL" id="SPD86697.1"/>
    </source>
</evidence>
<dbReference type="EC" id="3.2.1.21" evidence="3"/>
<name>A0A2N9JF15_9ACTN</name>
<dbReference type="InterPro" id="IPR001764">
    <property type="entry name" value="Glyco_hydro_3_N"/>
</dbReference>
<dbReference type="SUPFAM" id="SSF52279">
    <property type="entry name" value="Beta-D-glucan exohydrolase, C-terminal domain"/>
    <property type="match status" value="1"/>
</dbReference>
<dbReference type="OrthoDB" id="9805821at2"/>
<dbReference type="Proteomes" id="UP000238164">
    <property type="component" value="Chromosome 1"/>
</dbReference>
<keyword evidence="4" id="KW-0732">Signal</keyword>
<dbReference type="Gene3D" id="3.40.50.1700">
    <property type="entry name" value="Glycoside hydrolase family 3 C-terminal domain"/>
    <property type="match status" value="1"/>
</dbReference>
<dbReference type="SUPFAM" id="SSF51445">
    <property type="entry name" value="(Trans)glycosidases"/>
    <property type="match status" value="1"/>
</dbReference>
<evidence type="ECO:0000259" key="7">
    <source>
        <dbReference type="Pfam" id="PF00933"/>
    </source>
</evidence>
<keyword evidence="6" id="KW-0326">Glycosidase</keyword>
<evidence type="ECO:0000256" key="2">
    <source>
        <dbReference type="ARBA" id="ARBA00005336"/>
    </source>
</evidence>
<dbReference type="AlphaFoldDB" id="A0A2N9JF15"/>